<evidence type="ECO:0000259" key="1">
    <source>
        <dbReference type="Pfam" id="PF05685"/>
    </source>
</evidence>
<dbReference type="InterPro" id="IPR012296">
    <property type="entry name" value="Nuclease_put_TT1808"/>
</dbReference>
<dbReference type="Pfam" id="PF05685">
    <property type="entry name" value="Uma2"/>
    <property type="match status" value="1"/>
</dbReference>
<dbReference type="PANTHER" id="PTHR35400:SF3">
    <property type="entry name" value="SLL1072 PROTEIN"/>
    <property type="match status" value="1"/>
</dbReference>
<dbReference type="AlphaFoldDB" id="A0A1I2FU63"/>
<keyword evidence="3" id="KW-1185">Reference proteome</keyword>
<protein>
    <submittedName>
        <fullName evidence="2">Putative restriction endonuclease</fullName>
    </submittedName>
</protein>
<sequence>MCPQTYFRMATLRLLGRALEDQVPEDFEVVREMTVTLSGRNRTEPDLMIVPYDATTGPRQTSYEPADIVLAVEVVSAESEERDREIKPRKYAAARIRHFWRVEENNGLPVVHVYELDPATNTYAVTGIHHDQLKVAVPFSLVIDLTTGGRPPRRPEPDDSPAG</sequence>
<keyword evidence="2" id="KW-0378">Hydrolase</keyword>
<keyword evidence="2" id="KW-0255">Endonuclease</keyword>
<dbReference type="CDD" id="cd06260">
    <property type="entry name" value="DUF820-like"/>
    <property type="match status" value="1"/>
</dbReference>
<dbReference type="PANTHER" id="PTHR35400">
    <property type="entry name" value="SLR1083 PROTEIN"/>
    <property type="match status" value="1"/>
</dbReference>
<dbReference type="STRING" id="380248.SAMN05216251_10882"/>
<dbReference type="EMBL" id="FONG01000008">
    <property type="protein sequence ID" value="SFF08964.1"/>
    <property type="molecule type" value="Genomic_DNA"/>
</dbReference>
<accession>A0A1I2FU63</accession>
<organism evidence="2 3">
    <name type="scientific">Actinacidiphila alni</name>
    <dbReference type="NCBI Taxonomy" id="380248"/>
    <lineage>
        <taxon>Bacteria</taxon>
        <taxon>Bacillati</taxon>
        <taxon>Actinomycetota</taxon>
        <taxon>Actinomycetes</taxon>
        <taxon>Kitasatosporales</taxon>
        <taxon>Streptomycetaceae</taxon>
        <taxon>Actinacidiphila</taxon>
    </lineage>
</organism>
<dbReference type="GO" id="GO:0004519">
    <property type="term" value="F:endonuclease activity"/>
    <property type="evidence" value="ECO:0007669"/>
    <property type="project" value="UniProtKB-KW"/>
</dbReference>
<dbReference type="Gene3D" id="3.90.1570.10">
    <property type="entry name" value="tt1808, chain A"/>
    <property type="match status" value="1"/>
</dbReference>
<name>A0A1I2FU63_9ACTN</name>
<gene>
    <name evidence="2" type="ORF">SAMN05216251_10882</name>
</gene>
<proteinExistence type="predicted"/>
<evidence type="ECO:0000313" key="3">
    <source>
        <dbReference type="Proteomes" id="UP000199323"/>
    </source>
</evidence>
<reference evidence="2 3" key="1">
    <citation type="submission" date="2016-10" db="EMBL/GenBank/DDBJ databases">
        <authorList>
            <person name="de Groot N.N."/>
        </authorList>
    </citation>
    <scope>NUCLEOTIDE SEQUENCE [LARGE SCALE GENOMIC DNA]</scope>
    <source>
        <strain evidence="2 3">CGMCC 4.3510</strain>
    </source>
</reference>
<dbReference type="InterPro" id="IPR008538">
    <property type="entry name" value="Uma2"/>
</dbReference>
<dbReference type="InterPro" id="IPR011335">
    <property type="entry name" value="Restrct_endonuc-II-like"/>
</dbReference>
<feature type="domain" description="Putative restriction endonuclease" evidence="1">
    <location>
        <begin position="12"/>
        <end position="135"/>
    </location>
</feature>
<keyword evidence="2" id="KW-0540">Nuclease</keyword>
<dbReference type="SUPFAM" id="SSF52980">
    <property type="entry name" value="Restriction endonuclease-like"/>
    <property type="match status" value="1"/>
</dbReference>
<dbReference type="Proteomes" id="UP000199323">
    <property type="component" value="Unassembled WGS sequence"/>
</dbReference>
<evidence type="ECO:0000313" key="2">
    <source>
        <dbReference type="EMBL" id="SFF08964.1"/>
    </source>
</evidence>